<dbReference type="GO" id="GO:0005794">
    <property type="term" value="C:Golgi apparatus"/>
    <property type="evidence" value="ECO:0007669"/>
    <property type="project" value="TreeGrafter"/>
</dbReference>
<dbReference type="InterPro" id="IPR026057">
    <property type="entry name" value="TBL_C"/>
</dbReference>
<keyword evidence="4" id="KW-0735">Signal-anchor</keyword>
<keyword evidence="6" id="KW-0472">Membrane</keyword>
<accession>A0A8J4W7J8</accession>
<organism evidence="9 10">
    <name type="scientific">Castanea mollissima</name>
    <name type="common">Chinese chestnut</name>
    <dbReference type="NCBI Taxonomy" id="60419"/>
    <lineage>
        <taxon>Eukaryota</taxon>
        <taxon>Viridiplantae</taxon>
        <taxon>Streptophyta</taxon>
        <taxon>Embryophyta</taxon>
        <taxon>Tracheophyta</taxon>
        <taxon>Spermatophyta</taxon>
        <taxon>Magnoliopsida</taxon>
        <taxon>eudicotyledons</taxon>
        <taxon>Gunneridae</taxon>
        <taxon>Pentapetalae</taxon>
        <taxon>rosids</taxon>
        <taxon>fabids</taxon>
        <taxon>Fagales</taxon>
        <taxon>Fagaceae</taxon>
        <taxon>Castanea</taxon>
    </lineage>
</organism>
<evidence type="ECO:0000259" key="7">
    <source>
        <dbReference type="Pfam" id="PF13839"/>
    </source>
</evidence>
<keyword evidence="5" id="KW-1133">Transmembrane helix</keyword>
<dbReference type="GO" id="GO:0016413">
    <property type="term" value="F:O-acetyltransferase activity"/>
    <property type="evidence" value="ECO:0007669"/>
    <property type="project" value="InterPro"/>
</dbReference>
<dbReference type="PANTHER" id="PTHR32285">
    <property type="entry name" value="PROTEIN TRICHOME BIREFRINGENCE-LIKE 9-RELATED"/>
    <property type="match status" value="1"/>
</dbReference>
<evidence type="ECO:0000256" key="1">
    <source>
        <dbReference type="ARBA" id="ARBA00004167"/>
    </source>
</evidence>
<protein>
    <recommendedName>
        <fullName evidence="11">Trichome birefringence-like N-terminal domain-containing protein</fullName>
    </recommendedName>
</protein>
<dbReference type="Pfam" id="PF14416">
    <property type="entry name" value="PMR5N"/>
    <property type="match status" value="1"/>
</dbReference>
<comment type="subcellular location">
    <subcellularLocation>
        <location evidence="1">Membrane</location>
        <topology evidence="1">Single-pass membrane protein</topology>
    </subcellularLocation>
</comment>
<evidence type="ECO:0000256" key="5">
    <source>
        <dbReference type="ARBA" id="ARBA00022989"/>
    </source>
</evidence>
<dbReference type="InterPro" id="IPR029962">
    <property type="entry name" value="TBL"/>
</dbReference>
<comment type="similarity">
    <text evidence="2">Belongs to the PC-esterase family. TBL subfamily.</text>
</comment>
<evidence type="ECO:0000256" key="2">
    <source>
        <dbReference type="ARBA" id="ARBA00007727"/>
    </source>
</evidence>
<dbReference type="OrthoDB" id="1932925at2759"/>
<feature type="domain" description="Trichome birefringence-like C-terminal" evidence="7">
    <location>
        <begin position="69"/>
        <end position="127"/>
    </location>
</feature>
<evidence type="ECO:0000256" key="3">
    <source>
        <dbReference type="ARBA" id="ARBA00022692"/>
    </source>
</evidence>
<reference evidence="9" key="1">
    <citation type="submission" date="2020-03" db="EMBL/GenBank/DDBJ databases">
        <title>Castanea mollissima Vanexum genome sequencing.</title>
        <authorList>
            <person name="Staton M."/>
        </authorList>
    </citation>
    <scope>NUCLEOTIDE SEQUENCE</scope>
    <source>
        <tissue evidence="9">Leaf</tissue>
    </source>
</reference>
<evidence type="ECO:0000313" key="9">
    <source>
        <dbReference type="EMBL" id="KAF3976481.1"/>
    </source>
</evidence>
<keyword evidence="3" id="KW-0812">Transmembrane</keyword>
<gene>
    <name evidence="9" type="ORF">CMV_000340</name>
</gene>
<evidence type="ECO:0000256" key="6">
    <source>
        <dbReference type="ARBA" id="ARBA00023136"/>
    </source>
</evidence>
<sequence>MILALGLDAPLYKEDCDLFTRNWVFDNETHPLYKEDECEFLTAQVTCMRNGRKDSLYHNWKWQPRDCSLPKFKARLLLEKLRNKRLMFVGDSLNRNQWESMVCLVQSVVPPGRKSLNKTGSLSVFRIEVCLDVIVICGL</sequence>
<evidence type="ECO:0008006" key="11">
    <source>
        <dbReference type="Google" id="ProtNLM"/>
    </source>
</evidence>
<dbReference type="PANTHER" id="PTHR32285:SF10">
    <property type="entry name" value="XYLAN O-ACETYLTRANSFERASE 1"/>
    <property type="match status" value="1"/>
</dbReference>
<proteinExistence type="inferred from homology"/>
<evidence type="ECO:0000313" key="10">
    <source>
        <dbReference type="Proteomes" id="UP000737018"/>
    </source>
</evidence>
<evidence type="ECO:0000256" key="4">
    <source>
        <dbReference type="ARBA" id="ARBA00022968"/>
    </source>
</evidence>
<evidence type="ECO:0000259" key="8">
    <source>
        <dbReference type="Pfam" id="PF14416"/>
    </source>
</evidence>
<dbReference type="Proteomes" id="UP000737018">
    <property type="component" value="Unassembled WGS sequence"/>
</dbReference>
<name>A0A8J4W7J8_9ROSI</name>
<feature type="domain" description="Trichome birefringence-like N-terminal" evidence="8">
    <location>
        <begin position="15"/>
        <end position="68"/>
    </location>
</feature>
<dbReference type="GO" id="GO:0016020">
    <property type="term" value="C:membrane"/>
    <property type="evidence" value="ECO:0007669"/>
    <property type="project" value="UniProtKB-SubCell"/>
</dbReference>
<dbReference type="AlphaFoldDB" id="A0A8J4W7J8"/>
<dbReference type="Pfam" id="PF13839">
    <property type="entry name" value="PC-Esterase"/>
    <property type="match status" value="1"/>
</dbReference>
<dbReference type="EMBL" id="JRKL02000016">
    <property type="protein sequence ID" value="KAF3976481.1"/>
    <property type="molecule type" value="Genomic_DNA"/>
</dbReference>
<dbReference type="InterPro" id="IPR025846">
    <property type="entry name" value="TBL_N"/>
</dbReference>
<keyword evidence="10" id="KW-1185">Reference proteome</keyword>
<comment type="caution">
    <text evidence="9">The sequence shown here is derived from an EMBL/GenBank/DDBJ whole genome shotgun (WGS) entry which is preliminary data.</text>
</comment>